<dbReference type="AlphaFoldDB" id="A0A7X0JTV5"/>
<feature type="transmembrane region" description="Helical" evidence="4">
    <location>
        <begin position="37"/>
        <end position="53"/>
    </location>
</feature>
<feature type="transmembrane region" description="Helical" evidence="4">
    <location>
        <begin position="184"/>
        <end position="207"/>
    </location>
</feature>
<comment type="caution">
    <text evidence="6">The sequence shown here is derived from an EMBL/GenBank/DDBJ whole genome shotgun (WGS) entry which is preliminary data.</text>
</comment>
<dbReference type="InParanoid" id="A0A7X0JTV5"/>
<keyword evidence="4" id="KW-0472">Membrane</keyword>
<keyword evidence="1" id="KW-0805">Transcription regulation</keyword>
<feature type="domain" description="HTH araC/xylS-type" evidence="5">
    <location>
        <begin position="280"/>
        <end position="381"/>
    </location>
</feature>
<gene>
    <name evidence="6" type="ORF">HNR48_001584</name>
</gene>
<dbReference type="PROSITE" id="PS01124">
    <property type="entry name" value="HTH_ARAC_FAMILY_2"/>
    <property type="match status" value="1"/>
</dbReference>
<dbReference type="PANTHER" id="PTHR43280:SF29">
    <property type="entry name" value="ARAC-FAMILY TRANSCRIPTIONAL REGULATOR"/>
    <property type="match status" value="1"/>
</dbReference>
<accession>A0A7X0JTV5</accession>
<protein>
    <submittedName>
        <fullName evidence="6">AraC-like DNA-binding protein</fullName>
    </submittedName>
</protein>
<keyword evidence="4" id="KW-0812">Transmembrane</keyword>
<dbReference type="GO" id="GO:0003700">
    <property type="term" value="F:DNA-binding transcription factor activity"/>
    <property type="evidence" value="ECO:0007669"/>
    <property type="project" value="InterPro"/>
</dbReference>
<dbReference type="PANTHER" id="PTHR43280">
    <property type="entry name" value="ARAC-FAMILY TRANSCRIPTIONAL REGULATOR"/>
    <property type="match status" value="1"/>
</dbReference>
<evidence type="ECO:0000256" key="2">
    <source>
        <dbReference type="ARBA" id="ARBA00023125"/>
    </source>
</evidence>
<evidence type="ECO:0000256" key="4">
    <source>
        <dbReference type="SAM" id="Phobius"/>
    </source>
</evidence>
<dbReference type="SMART" id="SM00342">
    <property type="entry name" value="HTH_ARAC"/>
    <property type="match status" value="1"/>
</dbReference>
<evidence type="ECO:0000259" key="5">
    <source>
        <dbReference type="PROSITE" id="PS01124"/>
    </source>
</evidence>
<dbReference type="InterPro" id="IPR018060">
    <property type="entry name" value="HTH_AraC"/>
</dbReference>
<sequence>MTLGYFTVAILCGVSFTAPLMILLASGHWGYRYANQFLLSLLGLSCLLALFVAGSREYSGQGNLALLALFDLQLLFGPLLYFYARALTDTEFKMRSVQYWHFVLPPAAMLVWFGQLPLEETDWLVIPCAEDSGCSLMTRARFSHRVAGYLSIAAYTYSALQYLRPYREKIRATHSSIEDLELNWLRWLLLFFFGAACLGILAEIQLIAWGSFLLAPGQVIALFPLLISILLGIFGTKQKAIHFEMDIDPKPQQDKPTPQKKYQTSSLGQDDAARLWQRLQQLMNDGRPYLENGLKISDLAKRLEVSVSHLSETINGHAGQSFYEFINYHRVEEAARMLGSSDLDYLSISDIGYQSGFNSNSAFFEHFKKLKGFTPNQYRKQAREM</sequence>
<feature type="transmembrane region" description="Helical" evidence="4">
    <location>
        <begin position="213"/>
        <end position="235"/>
    </location>
</feature>
<organism evidence="6 7">
    <name type="scientific">Pseudoteredinibacter isoporae</name>
    <dbReference type="NCBI Taxonomy" id="570281"/>
    <lineage>
        <taxon>Bacteria</taxon>
        <taxon>Pseudomonadati</taxon>
        <taxon>Pseudomonadota</taxon>
        <taxon>Gammaproteobacteria</taxon>
        <taxon>Cellvibrionales</taxon>
        <taxon>Cellvibrionaceae</taxon>
        <taxon>Pseudoteredinibacter</taxon>
    </lineage>
</organism>
<evidence type="ECO:0000256" key="1">
    <source>
        <dbReference type="ARBA" id="ARBA00023015"/>
    </source>
</evidence>
<dbReference type="GO" id="GO:0043565">
    <property type="term" value="F:sequence-specific DNA binding"/>
    <property type="evidence" value="ECO:0007669"/>
    <property type="project" value="InterPro"/>
</dbReference>
<keyword evidence="4" id="KW-1133">Transmembrane helix</keyword>
<dbReference type="RefSeq" id="WP_166848866.1">
    <property type="nucleotide sequence ID" value="NZ_JAAONY010000001.1"/>
</dbReference>
<keyword evidence="3" id="KW-0804">Transcription</keyword>
<reference evidence="6 7" key="1">
    <citation type="submission" date="2020-08" db="EMBL/GenBank/DDBJ databases">
        <title>Genomic Encyclopedia of Type Strains, Phase IV (KMG-IV): sequencing the most valuable type-strain genomes for metagenomic binning, comparative biology and taxonomic classification.</title>
        <authorList>
            <person name="Goeker M."/>
        </authorList>
    </citation>
    <scope>NUCLEOTIDE SEQUENCE [LARGE SCALE GENOMIC DNA]</scope>
    <source>
        <strain evidence="6 7">DSM 22368</strain>
    </source>
</reference>
<dbReference type="Pfam" id="PF12833">
    <property type="entry name" value="HTH_18"/>
    <property type="match status" value="1"/>
</dbReference>
<dbReference type="Gene3D" id="1.10.10.60">
    <property type="entry name" value="Homeodomain-like"/>
    <property type="match status" value="2"/>
</dbReference>
<dbReference type="Proteomes" id="UP000528457">
    <property type="component" value="Unassembled WGS sequence"/>
</dbReference>
<keyword evidence="2 6" id="KW-0238">DNA-binding</keyword>
<proteinExistence type="predicted"/>
<evidence type="ECO:0000256" key="3">
    <source>
        <dbReference type="ARBA" id="ARBA00023163"/>
    </source>
</evidence>
<feature type="transmembrane region" description="Helical" evidence="4">
    <location>
        <begin position="96"/>
        <end position="114"/>
    </location>
</feature>
<feature type="transmembrane region" description="Helical" evidence="4">
    <location>
        <begin position="146"/>
        <end position="163"/>
    </location>
</feature>
<dbReference type="PRINTS" id="PR00032">
    <property type="entry name" value="HTHARAC"/>
</dbReference>
<name>A0A7X0JTV5_9GAMM</name>
<dbReference type="SUPFAM" id="SSF46689">
    <property type="entry name" value="Homeodomain-like"/>
    <property type="match status" value="1"/>
</dbReference>
<evidence type="ECO:0000313" key="6">
    <source>
        <dbReference type="EMBL" id="MBB6521306.1"/>
    </source>
</evidence>
<dbReference type="InterPro" id="IPR020449">
    <property type="entry name" value="Tscrpt_reg_AraC-type_HTH"/>
</dbReference>
<keyword evidence="7" id="KW-1185">Reference proteome</keyword>
<feature type="transmembrane region" description="Helical" evidence="4">
    <location>
        <begin position="65"/>
        <end position="84"/>
    </location>
</feature>
<dbReference type="InterPro" id="IPR018062">
    <property type="entry name" value="HTH_AraC-typ_CS"/>
</dbReference>
<feature type="transmembrane region" description="Helical" evidence="4">
    <location>
        <begin position="6"/>
        <end position="25"/>
    </location>
</feature>
<evidence type="ECO:0000313" key="7">
    <source>
        <dbReference type="Proteomes" id="UP000528457"/>
    </source>
</evidence>
<dbReference type="EMBL" id="JACHHT010000001">
    <property type="protein sequence ID" value="MBB6521306.1"/>
    <property type="molecule type" value="Genomic_DNA"/>
</dbReference>
<dbReference type="InterPro" id="IPR009057">
    <property type="entry name" value="Homeodomain-like_sf"/>
</dbReference>
<dbReference type="PROSITE" id="PS00041">
    <property type="entry name" value="HTH_ARAC_FAMILY_1"/>
    <property type="match status" value="1"/>
</dbReference>